<dbReference type="Proteomes" id="UP000008143">
    <property type="component" value="Chromosome 8"/>
</dbReference>
<evidence type="ECO:0000256" key="5">
    <source>
        <dbReference type="ARBA" id="ARBA00022725"/>
    </source>
</evidence>
<dbReference type="AlphaFoldDB" id="A0A8J0R6C6"/>
<dbReference type="Xenbase" id="XB-GENE-29088415">
    <property type="gene designation" value="or5do10c"/>
</dbReference>
<evidence type="ECO:0000256" key="12">
    <source>
        <dbReference type="RuleBase" id="RU363047"/>
    </source>
</evidence>
<dbReference type="InterPro" id="IPR000725">
    <property type="entry name" value="Olfact_rcpt"/>
</dbReference>
<dbReference type="PROSITE" id="PS50262">
    <property type="entry name" value="G_PROTEIN_RECEP_F1_2"/>
    <property type="match status" value="1"/>
</dbReference>
<evidence type="ECO:0000256" key="8">
    <source>
        <dbReference type="ARBA" id="ARBA00023136"/>
    </source>
</evidence>
<keyword evidence="10 11" id="KW-0807">Transducer</keyword>
<dbReference type="PROSITE" id="PS00237">
    <property type="entry name" value="G_PROTEIN_RECEP_F1_1"/>
    <property type="match status" value="1"/>
</dbReference>
<feature type="domain" description="G-protein coupled receptors family 1 profile" evidence="13">
    <location>
        <begin position="44"/>
        <end position="293"/>
    </location>
</feature>
<dbReference type="KEGG" id="xtr:101735260"/>
<dbReference type="AGR" id="Xenbase:XB-GENE-29088415"/>
<feature type="transmembrane region" description="Helical" evidence="12">
    <location>
        <begin position="240"/>
        <end position="263"/>
    </location>
</feature>
<evidence type="ECO:0000256" key="11">
    <source>
        <dbReference type="RuleBase" id="RU000688"/>
    </source>
</evidence>
<keyword evidence="9 11" id="KW-0675">Receptor</keyword>
<keyword evidence="7 11" id="KW-0297">G-protein coupled receptor</keyword>
<evidence type="ECO:0000256" key="3">
    <source>
        <dbReference type="ARBA" id="ARBA00022475"/>
    </source>
</evidence>
<evidence type="ECO:0000313" key="15">
    <source>
        <dbReference type="RefSeq" id="XP_004917569.3"/>
    </source>
</evidence>
<dbReference type="FunFam" id="1.20.1070.10:FF:000015">
    <property type="entry name" value="Olfactory receptor"/>
    <property type="match status" value="1"/>
</dbReference>
<dbReference type="Pfam" id="PF13853">
    <property type="entry name" value="7tm_4"/>
    <property type="match status" value="1"/>
</dbReference>
<dbReference type="SUPFAM" id="SSF81321">
    <property type="entry name" value="Family A G protein-coupled receptor-like"/>
    <property type="match status" value="1"/>
</dbReference>
<dbReference type="PANTHER" id="PTHR26452">
    <property type="entry name" value="OLFACTORY RECEPTOR"/>
    <property type="match status" value="1"/>
</dbReference>
<gene>
    <name evidence="16" type="primary">or5do10c</name>
    <name evidence="15" type="synonym">LOC101735260</name>
</gene>
<dbReference type="OMA" id="LSCQDTH"/>
<evidence type="ECO:0000313" key="14">
    <source>
        <dbReference type="Proteomes" id="UP000008143"/>
    </source>
</evidence>
<evidence type="ECO:0000256" key="9">
    <source>
        <dbReference type="ARBA" id="ARBA00023170"/>
    </source>
</evidence>
<keyword evidence="5 12" id="KW-0552">Olfaction</keyword>
<dbReference type="FunFam" id="1.10.1220.70:FF:000001">
    <property type="entry name" value="Olfactory receptor"/>
    <property type="match status" value="1"/>
</dbReference>
<dbReference type="InterPro" id="IPR050516">
    <property type="entry name" value="Olfactory_GPCR"/>
</dbReference>
<protein>
    <recommendedName>
        <fullName evidence="12">Olfactory receptor</fullName>
    </recommendedName>
</protein>
<dbReference type="RefSeq" id="XP_004917569.3">
    <property type="nucleotide sequence ID" value="XM_004917512.3"/>
</dbReference>
<reference evidence="15" key="1">
    <citation type="submission" date="2025-08" db="UniProtKB">
        <authorList>
            <consortium name="RefSeq"/>
        </authorList>
    </citation>
    <scope>IDENTIFICATION</scope>
    <source>
        <strain evidence="15">Nigerian</strain>
        <tissue evidence="15">Liver and blood</tissue>
    </source>
</reference>
<proteinExistence type="inferred from homology"/>
<accession>A0A8J0R6C6</accession>
<dbReference type="OrthoDB" id="9895897at2759"/>
<dbReference type="InterPro" id="IPR000276">
    <property type="entry name" value="GPCR_Rhodpsn"/>
</dbReference>
<dbReference type="GO" id="GO:0004984">
    <property type="term" value="F:olfactory receptor activity"/>
    <property type="evidence" value="ECO:0000318"/>
    <property type="project" value="GO_Central"/>
</dbReference>
<comment type="subcellular location">
    <subcellularLocation>
        <location evidence="1 12">Cell membrane</location>
        <topology evidence="1 12">Multi-pass membrane protein</topology>
    </subcellularLocation>
</comment>
<sequence length="321" mass="36227">MSDMESSNQTSMNRFFLLGLTNVPYLQALCVLMFLIIYIITLSANLLLILVVKTSSELQTPMYFFLSNLSIIDIFLSSTIVPKTLAITLSQDRSISLMDCTTQMFFSLALGATECLILAVMAYDRYAAINKPLHYTTIMNRRFCIGMAAGCWLISFINSAIHVYLTFQLPFSRSHQINHFFCEMPPLFRLSCQDTHLNEVAMYISAAILGLCSFILTLVSYVRIISTILKIRSTAGRHKAFSTCASHLTVVSIYYGTLLFMYMRPHSAYSPEVDKTVSIVYTTVTPMLNPIIYSIRNKHVKDTIRKKFMKTGGAFQNVTTG</sequence>
<organism evidence="14 15">
    <name type="scientific">Xenopus tropicalis</name>
    <name type="common">Western clawed frog</name>
    <name type="synonym">Silurana tropicalis</name>
    <dbReference type="NCBI Taxonomy" id="8364"/>
    <lineage>
        <taxon>Eukaryota</taxon>
        <taxon>Metazoa</taxon>
        <taxon>Chordata</taxon>
        <taxon>Craniata</taxon>
        <taxon>Vertebrata</taxon>
        <taxon>Euteleostomi</taxon>
        <taxon>Amphibia</taxon>
        <taxon>Batrachia</taxon>
        <taxon>Anura</taxon>
        <taxon>Pipoidea</taxon>
        <taxon>Pipidae</taxon>
        <taxon>Xenopodinae</taxon>
        <taxon>Xenopus</taxon>
        <taxon>Silurana</taxon>
    </lineage>
</organism>
<evidence type="ECO:0000256" key="2">
    <source>
        <dbReference type="ARBA" id="ARBA00010663"/>
    </source>
</evidence>
<evidence type="ECO:0000256" key="6">
    <source>
        <dbReference type="ARBA" id="ARBA00022989"/>
    </source>
</evidence>
<feature type="transmembrane region" description="Helical" evidence="12">
    <location>
        <begin position="102"/>
        <end position="123"/>
    </location>
</feature>
<keyword evidence="8 12" id="KW-0472">Membrane</keyword>
<keyword evidence="4 11" id="KW-0812">Transmembrane</keyword>
<feature type="transmembrane region" description="Helical" evidence="12">
    <location>
        <begin position="275"/>
        <end position="295"/>
    </location>
</feature>
<comment type="similarity">
    <text evidence="2 11">Belongs to the G-protein coupled receptor 1 family.</text>
</comment>
<dbReference type="GO" id="GO:0005549">
    <property type="term" value="F:odorant binding"/>
    <property type="evidence" value="ECO:0000318"/>
    <property type="project" value="GO_Central"/>
</dbReference>
<dbReference type="CDD" id="cd13954">
    <property type="entry name" value="7tmA_OR"/>
    <property type="match status" value="1"/>
</dbReference>
<dbReference type="GO" id="GO:0004930">
    <property type="term" value="F:G protein-coupled receptor activity"/>
    <property type="evidence" value="ECO:0007669"/>
    <property type="project" value="UniProtKB-KW"/>
</dbReference>
<feature type="transmembrane region" description="Helical" evidence="12">
    <location>
        <begin position="200"/>
        <end position="219"/>
    </location>
</feature>
<dbReference type="PRINTS" id="PR00237">
    <property type="entry name" value="GPCRRHODOPSN"/>
</dbReference>
<keyword evidence="3 12" id="KW-1003">Cell membrane</keyword>
<evidence type="ECO:0000256" key="7">
    <source>
        <dbReference type="ARBA" id="ARBA00023040"/>
    </source>
</evidence>
<dbReference type="InterPro" id="IPR017452">
    <property type="entry name" value="GPCR_Rhodpsn_7TM"/>
</dbReference>
<keyword evidence="14" id="KW-1185">Reference proteome</keyword>
<keyword evidence="12" id="KW-0716">Sensory transduction</keyword>
<evidence type="ECO:0000256" key="10">
    <source>
        <dbReference type="ARBA" id="ARBA00023224"/>
    </source>
</evidence>
<evidence type="ECO:0000313" key="16">
    <source>
        <dbReference type="Xenbase" id="XB-GENE-29088415"/>
    </source>
</evidence>
<dbReference type="PRINTS" id="PR00245">
    <property type="entry name" value="OLFACTORYR"/>
</dbReference>
<feature type="transmembrane region" description="Helical" evidence="12">
    <location>
        <begin position="143"/>
        <end position="165"/>
    </location>
</feature>
<evidence type="ECO:0000259" key="13">
    <source>
        <dbReference type="PROSITE" id="PS50262"/>
    </source>
</evidence>
<keyword evidence="6 12" id="KW-1133">Transmembrane helix</keyword>
<dbReference type="GO" id="GO:0005886">
    <property type="term" value="C:plasma membrane"/>
    <property type="evidence" value="ECO:0007669"/>
    <property type="project" value="UniProtKB-SubCell"/>
</dbReference>
<dbReference type="Gene3D" id="1.20.1070.10">
    <property type="entry name" value="Rhodopsin 7-helix transmembrane proteins"/>
    <property type="match status" value="1"/>
</dbReference>
<name>A0A8J0R6C6_XENTR</name>
<feature type="transmembrane region" description="Helical" evidence="12">
    <location>
        <begin position="25"/>
        <end position="51"/>
    </location>
</feature>
<evidence type="ECO:0000256" key="4">
    <source>
        <dbReference type="ARBA" id="ARBA00022692"/>
    </source>
</evidence>
<feature type="transmembrane region" description="Helical" evidence="12">
    <location>
        <begin position="63"/>
        <end position="82"/>
    </location>
</feature>
<evidence type="ECO:0000256" key="1">
    <source>
        <dbReference type="ARBA" id="ARBA00004651"/>
    </source>
</evidence>